<dbReference type="Proteomes" id="UP000294192">
    <property type="component" value="Unassembled WGS sequence"/>
</dbReference>
<evidence type="ECO:0000313" key="2">
    <source>
        <dbReference type="Proteomes" id="UP000294192"/>
    </source>
</evidence>
<name>A0A4V2NI97_9MOLU</name>
<proteinExistence type="predicted"/>
<dbReference type="AlphaFoldDB" id="A0A4V2NI97"/>
<gene>
    <name evidence="1" type="ORF">C4B24_00130</name>
</gene>
<comment type="caution">
    <text evidence="1">The sequence shown here is derived from an EMBL/GenBank/DDBJ whole genome shotgun (WGS) entry which is preliminary data.</text>
</comment>
<evidence type="ECO:0000313" key="1">
    <source>
        <dbReference type="EMBL" id="TCG12006.1"/>
    </source>
</evidence>
<keyword evidence="2" id="KW-1185">Reference proteome</keyword>
<protein>
    <submittedName>
        <fullName evidence="1">Uncharacterized protein</fullName>
    </submittedName>
</protein>
<sequence length="159" mass="18795">MYLFLYNSFMNKQMTRMEKWKVYRIEIQKNISLQESIANSNKKLNILSNRLIKAFPEYAAKYPFKKEEELIDINLNDTSEPELFSIEDSNKIIELINTSESNEEQSLQYIEKFNFSSGELDSIIDEVKVGKVSKVKYINIDETSEKNMQFQKVQLPKKE</sequence>
<dbReference type="EMBL" id="PSZO01000001">
    <property type="protein sequence ID" value="TCG12006.1"/>
    <property type="molecule type" value="Genomic_DNA"/>
</dbReference>
<accession>A0A4V2NI97</accession>
<organism evidence="1 2">
    <name type="scientific">Mycoplasma marinum</name>
    <dbReference type="NCBI Taxonomy" id="1937190"/>
    <lineage>
        <taxon>Bacteria</taxon>
        <taxon>Bacillati</taxon>
        <taxon>Mycoplasmatota</taxon>
        <taxon>Mollicutes</taxon>
        <taxon>Mycoplasmataceae</taxon>
        <taxon>Mycoplasma</taxon>
    </lineage>
</organism>
<reference evidence="1 2" key="1">
    <citation type="submission" date="2018-02" db="EMBL/GenBank/DDBJ databases">
        <title>Mycoplasma marinum and Mycoplasma todarodis sp. nov., moderately halophilic and psychrotolerant mycoplasmas isolated from cephalopods.</title>
        <authorList>
            <person name="Viver T."/>
        </authorList>
    </citation>
    <scope>NUCLEOTIDE SEQUENCE [LARGE SCALE GENOMIC DNA]</scope>
    <source>
        <strain evidence="1 2">PE</strain>
    </source>
</reference>